<evidence type="ECO:0000256" key="2">
    <source>
        <dbReference type="ARBA" id="ARBA00022649"/>
    </source>
</evidence>
<feature type="domain" description="Coenzyme Q-binding protein COQ10 START" evidence="3">
    <location>
        <begin position="10"/>
        <end position="134"/>
    </location>
</feature>
<dbReference type="InterPro" id="IPR023393">
    <property type="entry name" value="START-like_dom_sf"/>
</dbReference>
<dbReference type="InterPro" id="IPR044996">
    <property type="entry name" value="COQ10-like"/>
</dbReference>
<accession>A0A4R2L7X7</accession>
<reference evidence="4 5" key="1">
    <citation type="submission" date="2019-03" db="EMBL/GenBank/DDBJ databases">
        <title>Genomic Encyclopedia of Type Strains, Phase IV (KMG-IV): sequencing the most valuable type-strain genomes for metagenomic binning, comparative biology and taxonomic classification.</title>
        <authorList>
            <person name="Goeker M."/>
        </authorList>
    </citation>
    <scope>NUCLEOTIDE SEQUENCE [LARGE SCALE GENOMIC DNA]</scope>
    <source>
        <strain evidence="4 5">DSM 25287</strain>
    </source>
</reference>
<dbReference type="AlphaFoldDB" id="A0A4R2L7X7"/>
<keyword evidence="2" id="KW-1277">Toxin-antitoxin system</keyword>
<dbReference type="GO" id="GO:0045333">
    <property type="term" value="P:cellular respiration"/>
    <property type="evidence" value="ECO:0007669"/>
    <property type="project" value="InterPro"/>
</dbReference>
<comment type="similarity">
    <text evidence="1">Belongs to the ribosome association toxin RatA family.</text>
</comment>
<keyword evidence="5" id="KW-1185">Reference proteome</keyword>
<dbReference type="PANTHER" id="PTHR12901">
    <property type="entry name" value="SPERM PROTEIN HOMOLOG"/>
    <property type="match status" value="1"/>
</dbReference>
<evidence type="ECO:0000256" key="1">
    <source>
        <dbReference type="ARBA" id="ARBA00008918"/>
    </source>
</evidence>
<dbReference type="Pfam" id="PF03364">
    <property type="entry name" value="Polyketide_cyc"/>
    <property type="match status" value="1"/>
</dbReference>
<gene>
    <name evidence="4" type="ORF">EV699_103141</name>
</gene>
<dbReference type="EMBL" id="SLWY01000003">
    <property type="protein sequence ID" value="TCO83091.1"/>
    <property type="molecule type" value="Genomic_DNA"/>
</dbReference>
<dbReference type="OrthoDB" id="9804759at2"/>
<evidence type="ECO:0000313" key="5">
    <source>
        <dbReference type="Proteomes" id="UP000295765"/>
    </source>
</evidence>
<dbReference type="Gene3D" id="3.30.530.20">
    <property type="match status" value="1"/>
</dbReference>
<sequence length="145" mass="16437">MPTVRKSALVPYSAAEMYALVADIEAYPRFLPWCRSTRVLSRNPDEVRASIEMAKGPVNKTFSTCNRLQNNKMMEMRLIDGPFERLEGFWRFEALGDQACKVSLDMEFEFANALLRAAIGSIFSTIANSLVDAFVKRAAELYGRR</sequence>
<protein>
    <submittedName>
        <fullName evidence="4">Ribosome-associated toxin RatA of RatAB toxin-antitoxin module</fullName>
    </submittedName>
</protein>
<dbReference type="PANTHER" id="PTHR12901:SF10">
    <property type="entry name" value="COENZYME Q-BINDING PROTEIN COQ10, MITOCHONDRIAL"/>
    <property type="match status" value="1"/>
</dbReference>
<dbReference type="CDD" id="cd07813">
    <property type="entry name" value="COQ10p_like"/>
    <property type="match status" value="1"/>
</dbReference>
<evidence type="ECO:0000313" key="4">
    <source>
        <dbReference type="EMBL" id="TCO83091.1"/>
    </source>
</evidence>
<dbReference type="GO" id="GO:0048039">
    <property type="term" value="F:ubiquinone binding"/>
    <property type="evidence" value="ECO:0007669"/>
    <property type="project" value="InterPro"/>
</dbReference>
<organism evidence="4 5">
    <name type="scientific">Plasticicumulans lactativorans</name>
    <dbReference type="NCBI Taxonomy" id="1133106"/>
    <lineage>
        <taxon>Bacteria</taxon>
        <taxon>Pseudomonadati</taxon>
        <taxon>Pseudomonadota</taxon>
        <taxon>Gammaproteobacteria</taxon>
        <taxon>Candidatus Competibacteraceae</taxon>
        <taxon>Plasticicumulans</taxon>
    </lineage>
</organism>
<evidence type="ECO:0000259" key="3">
    <source>
        <dbReference type="Pfam" id="PF03364"/>
    </source>
</evidence>
<dbReference type="Proteomes" id="UP000295765">
    <property type="component" value="Unassembled WGS sequence"/>
</dbReference>
<proteinExistence type="inferred from homology"/>
<dbReference type="SUPFAM" id="SSF55961">
    <property type="entry name" value="Bet v1-like"/>
    <property type="match status" value="1"/>
</dbReference>
<dbReference type="InterPro" id="IPR005031">
    <property type="entry name" value="COQ10_START"/>
</dbReference>
<name>A0A4R2L7X7_9GAMM</name>
<comment type="caution">
    <text evidence="4">The sequence shown here is derived from an EMBL/GenBank/DDBJ whole genome shotgun (WGS) entry which is preliminary data.</text>
</comment>